<evidence type="ECO:0000313" key="4">
    <source>
        <dbReference type="EMBL" id="EKC59518.1"/>
    </source>
</evidence>
<dbReference type="GO" id="GO:0016020">
    <property type="term" value="C:membrane"/>
    <property type="evidence" value="ECO:0007669"/>
    <property type="project" value="InterPro"/>
</dbReference>
<name>K1SPP8_9ZZZZ</name>
<evidence type="ECO:0000259" key="3">
    <source>
        <dbReference type="PROSITE" id="PS51494"/>
    </source>
</evidence>
<reference evidence="4" key="1">
    <citation type="journal article" date="2013" name="Environ. Microbiol.">
        <title>Microbiota from the distal guts of lean and obese adolescents exhibit partial functional redundancy besides clear differences in community structure.</title>
        <authorList>
            <person name="Ferrer M."/>
            <person name="Ruiz A."/>
            <person name="Lanza F."/>
            <person name="Haange S.B."/>
            <person name="Oberbach A."/>
            <person name="Till H."/>
            <person name="Bargiela R."/>
            <person name="Campoy C."/>
            <person name="Segura M.T."/>
            <person name="Richter M."/>
            <person name="von Bergen M."/>
            <person name="Seifert J."/>
            <person name="Suarez A."/>
        </authorList>
    </citation>
    <scope>NUCLEOTIDE SEQUENCE</scope>
</reference>
<organism evidence="4">
    <name type="scientific">human gut metagenome</name>
    <dbReference type="NCBI Taxonomy" id="408170"/>
    <lineage>
        <taxon>unclassified sequences</taxon>
        <taxon>metagenomes</taxon>
        <taxon>organismal metagenomes</taxon>
    </lineage>
</organism>
<feature type="domain" description="Peptidase S55" evidence="3">
    <location>
        <begin position="61"/>
        <end position="180"/>
    </location>
</feature>
<dbReference type="EMBL" id="AJWY01009039">
    <property type="protein sequence ID" value="EKC59518.1"/>
    <property type="molecule type" value="Genomic_DNA"/>
</dbReference>
<evidence type="ECO:0000259" key="2">
    <source>
        <dbReference type="PROSITE" id="PS50106"/>
    </source>
</evidence>
<comment type="caution">
    <text evidence="4">The sequence shown here is derived from an EMBL/GenBank/DDBJ whole genome shotgun (WGS) entry which is preliminary data.</text>
</comment>
<dbReference type="PROSITE" id="PS50106">
    <property type="entry name" value="PDZ"/>
    <property type="match status" value="1"/>
</dbReference>
<accession>K1SPP8</accession>
<comment type="cofactor">
    <cofactor evidence="1">
        <name>Zn(2+)</name>
        <dbReference type="ChEBI" id="CHEBI:29105"/>
    </cofactor>
</comment>
<evidence type="ECO:0000256" key="1">
    <source>
        <dbReference type="ARBA" id="ARBA00001947"/>
    </source>
</evidence>
<dbReference type="SUPFAM" id="SSF50156">
    <property type="entry name" value="PDZ domain-like"/>
    <property type="match status" value="1"/>
</dbReference>
<sequence>GSDDVYTEEGISNPSKTAGLNAGDIILTVNGNNVNSTMEIEKAVQENGGNELKLSVKRGKKVLNLKLTPALSKNDNCYKAGIWVRDSMAGVGTITFIDSASKVFGGLGHAVCDVDTGIVMPLADGDAVKTKITGCYKGSCGSTGELCGVFQDTNIGTLSLNTACGVYGFLNNIVSTNEAV</sequence>
<dbReference type="PANTHER" id="PTHR42837">
    <property type="entry name" value="REGULATOR OF SIGMA-E PROTEASE RSEP"/>
    <property type="match status" value="1"/>
</dbReference>
<dbReference type="Pfam" id="PF13180">
    <property type="entry name" value="PDZ_2"/>
    <property type="match status" value="1"/>
</dbReference>
<dbReference type="InterPro" id="IPR036034">
    <property type="entry name" value="PDZ_sf"/>
</dbReference>
<dbReference type="Pfam" id="PF05580">
    <property type="entry name" value="Peptidase_S55"/>
    <property type="match status" value="1"/>
</dbReference>
<dbReference type="AlphaFoldDB" id="K1SPP8"/>
<dbReference type="InterPro" id="IPR008763">
    <property type="entry name" value="Peptidase_S55"/>
</dbReference>
<feature type="non-terminal residue" evidence="4">
    <location>
        <position position="180"/>
    </location>
</feature>
<proteinExistence type="predicted"/>
<dbReference type="InterPro" id="IPR004387">
    <property type="entry name" value="Pept_M50_Zn"/>
</dbReference>
<dbReference type="PANTHER" id="PTHR42837:SF2">
    <property type="entry name" value="MEMBRANE METALLOPROTEASE ARASP2, CHLOROPLASTIC-RELATED"/>
    <property type="match status" value="1"/>
</dbReference>
<feature type="non-terminal residue" evidence="4">
    <location>
        <position position="1"/>
    </location>
</feature>
<dbReference type="GO" id="GO:0004222">
    <property type="term" value="F:metalloendopeptidase activity"/>
    <property type="evidence" value="ECO:0007669"/>
    <property type="project" value="InterPro"/>
</dbReference>
<dbReference type="Gene3D" id="2.30.42.10">
    <property type="match status" value="1"/>
</dbReference>
<dbReference type="GO" id="GO:0006508">
    <property type="term" value="P:proteolysis"/>
    <property type="evidence" value="ECO:0007669"/>
    <property type="project" value="InterPro"/>
</dbReference>
<feature type="domain" description="PDZ" evidence="2">
    <location>
        <begin position="15"/>
        <end position="60"/>
    </location>
</feature>
<dbReference type="InterPro" id="IPR001478">
    <property type="entry name" value="PDZ"/>
</dbReference>
<protein>
    <submittedName>
        <fullName evidence="4">Stage IV sporulation protein B</fullName>
    </submittedName>
</protein>
<dbReference type="PROSITE" id="PS51494">
    <property type="entry name" value="SPOIVB"/>
    <property type="match status" value="1"/>
</dbReference>
<gene>
    <name evidence="4" type="ORF">LEA_13317</name>
</gene>